<gene>
    <name evidence="18" type="primary">gndA</name>
    <name evidence="18" type="ORF">D9R08_18645</name>
</gene>
<dbReference type="NCBIfam" id="NF006765">
    <property type="entry name" value="PRK09287.1"/>
    <property type="match status" value="1"/>
</dbReference>
<dbReference type="InterPro" id="IPR006114">
    <property type="entry name" value="6PGDH_C"/>
</dbReference>
<dbReference type="PANTHER" id="PTHR11811">
    <property type="entry name" value="6-PHOSPHOGLUCONATE DEHYDROGENASE"/>
    <property type="match status" value="1"/>
</dbReference>
<feature type="active site" description="Proton donor" evidence="13">
    <location>
        <position position="190"/>
    </location>
</feature>
<dbReference type="OrthoDB" id="9804542at2"/>
<keyword evidence="9 16" id="KW-0311">Gluconate utilization</keyword>
<keyword evidence="19" id="KW-1185">Reference proteome</keyword>
<dbReference type="SUPFAM" id="SSF48179">
    <property type="entry name" value="6-phosphogluconate dehydrogenase C-terminal domain-like"/>
    <property type="match status" value="1"/>
</dbReference>
<evidence type="ECO:0000256" key="13">
    <source>
        <dbReference type="PIRSR" id="PIRSR000109-1"/>
    </source>
</evidence>
<dbReference type="EMBL" id="RCNT01000015">
    <property type="protein sequence ID" value="RMA40649.1"/>
    <property type="molecule type" value="Genomic_DNA"/>
</dbReference>
<dbReference type="PROSITE" id="PS00461">
    <property type="entry name" value="6PGD"/>
    <property type="match status" value="1"/>
</dbReference>
<feature type="domain" description="6-phosphogluconate dehydrogenase C-terminal" evidence="17">
    <location>
        <begin position="179"/>
        <end position="468"/>
    </location>
</feature>
<dbReference type="PRINTS" id="PR00076">
    <property type="entry name" value="6PGDHDRGNASE"/>
</dbReference>
<evidence type="ECO:0000256" key="15">
    <source>
        <dbReference type="PIRSR" id="PIRSR000109-3"/>
    </source>
</evidence>
<dbReference type="InterPro" id="IPR006184">
    <property type="entry name" value="6PGdom_BS"/>
</dbReference>
<dbReference type="GO" id="GO:0019521">
    <property type="term" value="P:D-gluconate metabolic process"/>
    <property type="evidence" value="ECO:0007669"/>
    <property type="project" value="UniProtKB-KW"/>
</dbReference>
<feature type="binding site" evidence="15">
    <location>
        <begin position="34"/>
        <end position="36"/>
    </location>
    <ligand>
        <name>NADP(+)</name>
        <dbReference type="ChEBI" id="CHEBI:58349"/>
    </ligand>
</feature>
<evidence type="ECO:0000256" key="8">
    <source>
        <dbReference type="ARBA" id="ARBA00023002"/>
    </source>
</evidence>
<evidence type="ECO:0000313" key="18">
    <source>
        <dbReference type="EMBL" id="RMA40649.1"/>
    </source>
</evidence>
<dbReference type="RefSeq" id="WP_121899628.1">
    <property type="nucleotide sequence ID" value="NZ_RCNT01000015.1"/>
</dbReference>
<dbReference type="Gene3D" id="1.20.5.320">
    <property type="entry name" value="6-Phosphogluconate Dehydrogenase, domain 3"/>
    <property type="match status" value="1"/>
</dbReference>
<evidence type="ECO:0000259" key="17">
    <source>
        <dbReference type="SMART" id="SM01350"/>
    </source>
</evidence>
<feature type="binding site" evidence="15">
    <location>
        <begin position="77"/>
        <end position="79"/>
    </location>
    <ligand>
        <name>NADP(+)</name>
        <dbReference type="ChEBI" id="CHEBI:58349"/>
    </ligand>
</feature>
<keyword evidence="7 12" id="KW-0521">NADP</keyword>
<evidence type="ECO:0000256" key="10">
    <source>
        <dbReference type="ARBA" id="ARBA00023126"/>
    </source>
</evidence>
<feature type="binding site" description="in other chain" evidence="14">
    <location>
        <position position="261"/>
    </location>
    <ligand>
        <name>substrate</name>
        <note>ligand shared between dimeric partners</note>
    </ligand>
</feature>
<feature type="binding site" description="in other chain" evidence="14">
    <location>
        <position position="191"/>
    </location>
    <ligand>
        <name>substrate</name>
        <note>ligand shared between dimeric partners</note>
    </ligand>
</feature>
<evidence type="ECO:0000256" key="16">
    <source>
        <dbReference type="RuleBase" id="RU000485"/>
    </source>
</evidence>
<dbReference type="PIRSF" id="PIRSF000109">
    <property type="entry name" value="6PGD"/>
    <property type="match status" value="1"/>
</dbReference>
<dbReference type="InterPro" id="IPR013328">
    <property type="entry name" value="6PGD_dom2"/>
</dbReference>
<feature type="active site" description="Proton acceptor" evidence="13">
    <location>
        <position position="183"/>
    </location>
</feature>
<feature type="binding site" evidence="14">
    <location>
        <position position="444"/>
    </location>
    <ligand>
        <name>substrate</name>
        <note>ligand shared between dimeric partners</note>
    </ligand>
</feature>
<dbReference type="InterPro" id="IPR006115">
    <property type="entry name" value="6PGDH_NADP-bd"/>
</dbReference>
<proteinExistence type="inferred from homology"/>
<evidence type="ECO:0000256" key="12">
    <source>
        <dbReference type="PIRNR" id="PIRNR000109"/>
    </source>
</evidence>
<evidence type="ECO:0000256" key="11">
    <source>
        <dbReference type="ARBA" id="ARBA00048640"/>
    </source>
</evidence>
<name>A0A3L9XVU9_9RHOB</name>
<comment type="catalytic activity">
    <reaction evidence="11 12 16">
        <text>6-phospho-D-gluconate + NADP(+) = D-ribulose 5-phosphate + CO2 + NADPH</text>
        <dbReference type="Rhea" id="RHEA:10116"/>
        <dbReference type="ChEBI" id="CHEBI:16526"/>
        <dbReference type="ChEBI" id="CHEBI:57783"/>
        <dbReference type="ChEBI" id="CHEBI:58121"/>
        <dbReference type="ChEBI" id="CHEBI:58349"/>
        <dbReference type="ChEBI" id="CHEBI:58759"/>
        <dbReference type="EC" id="1.1.1.44"/>
    </reaction>
</comment>
<feature type="binding site" description="in other chain" evidence="14">
    <location>
        <position position="288"/>
    </location>
    <ligand>
        <name>substrate</name>
        <note>ligand shared between dimeric partners</note>
    </ligand>
</feature>
<dbReference type="Gene3D" id="3.40.50.720">
    <property type="entry name" value="NAD(P)-binding Rossmann-like Domain"/>
    <property type="match status" value="1"/>
</dbReference>
<feature type="binding site" evidence="15">
    <location>
        <begin position="11"/>
        <end position="16"/>
    </location>
    <ligand>
        <name>NADP(+)</name>
        <dbReference type="ChEBI" id="CHEBI:58349"/>
    </ligand>
</feature>
<evidence type="ECO:0000256" key="7">
    <source>
        <dbReference type="ARBA" id="ARBA00022857"/>
    </source>
</evidence>
<accession>A0A3L9XVU9</accession>
<dbReference type="Gene3D" id="1.10.1040.10">
    <property type="entry name" value="N-(1-d-carboxylethyl)-l-norvaline Dehydrogenase, domain 2"/>
    <property type="match status" value="1"/>
</dbReference>
<protein>
    <recommendedName>
        <fullName evidence="6 12">6-phosphogluconate dehydrogenase, decarboxylating</fullName>
        <ecNumber evidence="5 12">1.1.1.44</ecNumber>
    </recommendedName>
</protein>
<comment type="subunit">
    <text evidence="4 12">Homodimer.</text>
</comment>
<comment type="pathway">
    <text evidence="2 12 16">Carbohydrate degradation; pentose phosphate pathway; D-ribulose 5-phosphate from D-glucose 6-phosphate (oxidative stage): step 3/3.</text>
</comment>
<comment type="function">
    <text evidence="1 12">Catalyzes the oxidative decarboxylation of 6-phosphogluconate to ribulose 5-phosphate and CO(2), with concomitant reduction of NADP to NADPH.</text>
</comment>
<feature type="binding site" evidence="15">
    <location>
        <position position="105"/>
    </location>
    <ligand>
        <name>NADP(+)</name>
        <dbReference type="ChEBI" id="CHEBI:58349"/>
    </ligand>
</feature>
<evidence type="ECO:0000256" key="6">
    <source>
        <dbReference type="ARBA" id="ARBA00018193"/>
    </source>
</evidence>
<evidence type="ECO:0000256" key="4">
    <source>
        <dbReference type="ARBA" id="ARBA00011738"/>
    </source>
</evidence>
<dbReference type="SMART" id="SM01350">
    <property type="entry name" value="6PGD"/>
    <property type="match status" value="1"/>
</dbReference>
<feature type="binding site" description="in other chain" evidence="14">
    <location>
        <begin position="186"/>
        <end position="187"/>
    </location>
    <ligand>
        <name>substrate</name>
        <note>ligand shared between dimeric partners</note>
    </ligand>
</feature>
<evidence type="ECO:0000256" key="5">
    <source>
        <dbReference type="ARBA" id="ARBA00013011"/>
    </source>
</evidence>
<evidence type="ECO:0000256" key="2">
    <source>
        <dbReference type="ARBA" id="ARBA00004874"/>
    </source>
</evidence>
<keyword evidence="8 12" id="KW-0560">Oxidoreductase</keyword>
<feature type="binding site" evidence="14">
    <location>
        <position position="450"/>
    </location>
    <ligand>
        <name>substrate</name>
        <note>ligand shared between dimeric partners</note>
    </ligand>
</feature>
<dbReference type="InterPro" id="IPR006113">
    <property type="entry name" value="6PGDH_Gnd/GntZ"/>
</dbReference>
<feature type="binding site" description="in other chain" evidence="14">
    <location>
        <begin position="129"/>
        <end position="131"/>
    </location>
    <ligand>
        <name>substrate</name>
        <note>ligand shared between dimeric partners</note>
    </ligand>
</feature>
<dbReference type="NCBIfam" id="TIGR00873">
    <property type="entry name" value="gnd"/>
    <property type="match status" value="1"/>
</dbReference>
<dbReference type="GO" id="GO:0004616">
    <property type="term" value="F:phosphogluconate dehydrogenase (decarboxylating) activity"/>
    <property type="evidence" value="ECO:0007669"/>
    <property type="project" value="UniProtKB-EC"/>
</dbReference>
<evidence type="ECO:0000256" key="1">
    <source>
        <dbReference type="ARBA" id="ARBA00002526"/>
    </source>
</evidence>
<dbReference type="FunFam" id="1.10.1040.10:FF:000032">
    <property type="entry name" value="6-phosphogluconate dehydrogenase, decarboxylating"/>
    <property type="match status" value="1"/>
</dbReference>
<dbReference type="UniPathway" id="UPA00115">
    <property type="reaction ID" value="UER00410"/>
</dbReference>
<feature type="binding site" description="in other chain" evidence="14">
    <location>
        <position position="105"/>
    </location>
    <ligand>
        <name>substrate</name>
        <note>ligand shared between dimeric partners</note>
    </ligand>
</feature>
<sequence>MAEQAEIGLIGLGTMGRNLALNIAEKGHPLAVFNRTVARTEEFMGEAGALARRITPAETLEDFVVALQSPRRIILLVPAGQPVDDQIEALKPLLDAGDLIIDGGNSDWRDTNRRVADAAPILHMGLGVSGGAKGAREGPSMMAGGPDAAYAMVAPVLESIAADFDGVPCVAHLGPGGAGHYIKMVHNGIEYADMQMIAEVYGLLRDGLGMAAHEMAPIFARWNEGVLQSYLIEITAKIAATADPDTGQPMLDVIADRAGQKGTGRWTVMDAQERGAPLPAVEAAVMARVLSSRYEDRASAEALFGAGPTSLPRDALTETMMEGALIAGKVLAYAQGFELMAAASDGEDWAIPLPRVAEIWRAGCIIRSAMLDDMASALAEASDRALIMAPHFAGLLARHHGALRQTVSLATAHGIAVPALSSALNFFDMMRTVRGTANMLQAQRDFFGQHGFERLDRPDESGLHGPWAG</sequence>
<dbReference type="SUPFAM" id="SSF51735">
    <property type="entry name" value="NAD(P)-binding Rossmann-fold domains"/>
    <property type="match status" value="1"/>
</dbReference>
<organism evidence="18 19">
    <name type="scientific">Rhodophyticola porphyridii</name>
    <dbReference type="NCBI Taxonomy" id="1852017"/>
    <lineage>
        <taxon>Bacteria</taxon>
        <taxon>Pseudomonadati</taxon>
        <taxon>Pseudomonadota</taxon>
        <taxon>Alphaproteobacteria</taxon>
        <taxon>Rhodobacterales</taxon>
        <taxon>Roseobacteraceae</taxon>
        <taxon>Rhodophyticola</taxon>
    </lineage>
</organism>
<dbReference type="Pfam" id="PF03446">
    <property type="entry name" value="NAD_binding_2"/>
    <property type="match status" value="1"/>
</dbReference>
<dbReference type="GO" id="GO:0006098">
    <property type="term" value="P:pentose-phosphate shunt"/>
    <property type="evidence" value="ECO:0007669"/>
    <property type="project" value="UniProtKB-UniPathway"/>
</dbReference>
<dbReference type="InterPro" id="IPR036291">
    <property type="entry name" value="NAD(P)-bd_dom_sf"/>
</dbReference>
<dbReference type="Proteomes" id="UP000281343">
    <property type="component" value="Unassembled WGS sequence"/>
</dbReference>
<comment type="similarity">
    <text evidence="3 12 16">Belongs to the 6-phosphogluconate dehydrogenase family.</text>
</comment>
<reference evidence="18 19" key="1">
    <citation type="submission" date="2018-10" db="EMBL/GenBank/DDBJ databases">
        <authorList>
            <person name="Jung H.S."/>
            <person name="Jeon C.O."/>
        </authorList>
    </citation>
    <scope>NUCLEOTIDE SEQUENCE [LARGE SCALE GENOMIC DNA]</scope>
    <source>
        <strain evidence="18 19">MA-7-27</strain>
    </source>
</reference>
<evidence type="ECO:0000256" key="14">
    <source>
        <dbReference type="PIRSR" id="PIRSR000109-2"/>
    </source>
</evidence>
<keyword evidence="10 12" id="KW-0570">Pentose shunt</keyword>
<dbReference type="AlphaFoldDB" id="A0A3L9XVU9"/>
<dbReference type="EC" id="1.1.1.44" evidence="5 12"/>
<comment type="caution">
    <text evidence="18">The sequence shown here is derived from an EMBL/GenBank/DDBJ whole genome shotgun (WGS) entry which is preliminary data.</text>
</comment>
<evidence type="ECO:0000313" key="19">
    <source>
        <dbReference type="Proteomes" id="UP000281343"/>
    </source>
</evidence>
<dbReference type="InterPro" id="IPR006183">
    <property type="entry name" value="Pgluconate_DH"/>
</dbReference>
<dbReference type="InterPro" id="IPR008927">
    <property type="entry name" value="6-PGluconate_DH-like_C_sf"/>
</dbReference>
<dbReference type="Pfam" id="PF00393">
    <property type="entry name" value="6PGD"/>
    <property type="match status" value="1"/>
</dbReference>
<evidence type="ECO:0000256" key="3">
    <source>
        <dbReference type="ARBA" id="ARBA00008419"/>
    </source>
</evidence>
<evidence type="ECO:0000256" key="9">
    <source>
        <dbReference type="ARBA" id="ARBA00023064"/>
    </source>
</evidence>
<dbReference type="GO" id="GO:0050661">
    <property type="term" value="F:NADP binding"/>
    <property type="evidence" value="ECO:0007669"/>
    <property type="project" value="InterPro"/>
</dbReference>